<dbReference type="SUPFAM" id="SSF53098">
    <property type="entry name" value="Ribonuclease H-like"/>
    <property type="match status" value="1"/>
</dbReference>
<evidence type="ECO:0000313" key="1">
    <source>
        <dbReference type="EMBL" id="QDU54086.1"/>
    </source>
</evidence>
<dbReference type="KEGG" id="amuc:Pan181_02660"/>
<protein>
    <submittedName>
        <fullName evidence="1">Uncharacterized protein</fullName>
    </submittedName>
</protein>
<accession>A0A518AH93</accession>
<evidence type="ECO:0000313" key="2">
    <source>
        <dbReference type="Proteomes" id="UP000315750"/>
    </source>
</evidence>
<name>A0A518AH93_9BACT</name>
<dbReference type="RefSeq" id="WP_145245112.1">
    <property type="nucleotide sequence ID" value="NZ_CP036278.1"/>
</dbReference>
<proteinExistence type="predicted"/>
<reference evidence="1 2" key="1">
    <citation type="submission" date="2019-02" db="EMBL/GenBank/DDBJ databases">
        <title>Deep-cultivation of Planctomycetes and their phenomic and genomic characterization uncovers novel biology.</title>
        <authorList>
            <person name="Wiegand S."/>
            <person name="Jogler M."/>
            <person name="Boedeker C."/>
            <person name="Pinto D."/>
            <person name="Vollmers J."/>
            <person name="Rivas-Marin E."/>
            <person name="Kohn T."/>
            <person name="Peeters S.H."/>
            <person name="Heuer A."/>
            <person name="Rast P."/>
            <person name="Oberbeckmann S."/>
            <person name="Bunk B."/>
            <person name="Jeske O."/>
            <person name="Meyerdierks A."/>
            <person name="Storesund J.E."/>
            <person name="Kallscheuer N."/>
            <person name="Luecker S."/>
            <person name="Lage O.M."/>
            <person name="Pohl T."/>
            <person name="Merkel B.J."/>
            <person name="Hornburger P."/>
            <person name="Mueller R.-W."/>
            <person name="Bruemmer F."/>
            <person name="Labrenz M."/>
            <person name="Spormann A.M."/>
            <person name="Op den Camp H."/>
            <person name="Overmann J."/>
            <person name="Amann R."/>
            <person name="Jetten M.S.M."/>
            <person name="Mascher T."/>
            <person name="Medema M.H."/>
            <person name="Devos D.P."/>
            <person name="Kaster A.-K."/>
            <person name="Ovreas L."/>
            <person name="Rohde M."/>
            <person name="Galperin M.Y."/>
            <person name="Jogler C."/>
        </authorList>
    </citation>
    <scope>NUCLEOTIDE SEQUENCE [LARGE SCALE GENOMIC DNA]</scope>
    <source>
        <strain evidence="1 2">Pan181</strain>
    </source>
</reference>
<dbReference type="GO" id="GO:0003676">
    <property type="term" value="F:nucleic acid binding"/>
    <property type="evidence" value="ECO:0007669"/>
    <property type="project" value="InterPro"/>
</dbReference>
<organism evidence="1 2">
    <name type="scientific">Aeoliella mucimassa</name>
    <dbReference type="NCBI Taxonomy" id="2527972"/>
    <lineage>
        <taxon>Bacteria</taxon>
        <taxon>Pseudomonadati</taxon>
        <taxon>Planctomycetota</taxon>
        <taxon>Planctomycetia</taxon>
        <taxon>Pirellulales</taxon>
        <taxon>Lacipirellulaceae</taxon>
        <taxon>Aeoliella</taxon>
    </lineage>
</organism>
<dbReference type="EMBL" id="CP036278">
    <property type="protein sequence ID" value="QDU54086.1"/>
    <property type="molecule type" value="Genomic_DNA"/>
</dbReference>
<dbReference type="AlphaFoldDB" id="A0A518AH93"/>
<gene>
    <name evidence="1" type="ORF">Pan181_02660</name>
</gene>
<keyword evidence="2" id="KW-1185">Reference proteome</keyword>
<dbReference type="Proteomes" id="UP000315750">
    <property type="component" value="Chromosome"/>
</dbReference>
<dbReference type="OrthoDB" id="5498373at2"/>
<dbReference type="InterPro" id="IPR036397">
    <property type="entry name" value="RNaseH_sf"/>
</dbReference>
<dbReference type="Gene3D" id="3.30.420.10">
    <property type="entry name" value="Ribonuclease H-like superfamily/Ribonuclease H"/>
    <property type="match status" value="2"/>
</dbReference>
<sequence length="333" mass="36493">MTCVIGIDEAGYGPNLGPLCIGLSLWQVPDNTNATNGARSTASPEEIDLFELLTPMVCGKPDGRRVAIADSKLLYKPKGGLRDLERGVLAMLAASGADSIDQWKKLVDHLHADRTQQQAELPWMDPVYHPAVPAAVAASDLQAAADSIAECSAATLCEMRAVMVHAREFNAACEEYASKGLALSRWSLGLLRDAIDTLPTSESTPTVIQVTCDKHGGRNNYAGLLTEFFPEYALRVIVESRPRSAYLLTSSAAELRIEFRTKGEARLETALASMVAKYLRELSMEAFNQYWQSHLPTLKPTAGYPLDAKRFKADIAKKQQELGIDDAILWRNR</sequence>
<dbReference type="InterPro" id="IPR012337">
    <property type="entry name" value="RNaseH-like_sf"/>
</dbReference>